<reference evidence="1 2" key="1">
    <citation type="journal article" date="2013" name="Genome Biol. Evol.">
        <title>Genomic Diversity of "Deep Ecotype" Alteromonas macleodii Isolates: Evidence for Pan-Mediterranean Clonal Frames.</title>
        <authorList>
            <person name="Lopez-Perez M."/>
            <person name="Gonzaga A."/>
            <person name="Rodriguez-Valera F."/>
        </authorList>
    </citation>
    <scope>NUCLEOTIDE SEQUENCE [LARGE SCALE GENOMIC DNA]</scope>
    <source>
        <strain evidence="2">'English Channel 615'</strain>
        <plasmid evidence="2">Plasmid</plasmid>
    </source>
</reference>
<organism evidence="1 2">
    <name type="scientific">Alteromonas mediterranea 615</name>
    <dbReference type="NCBI Taxonomy" id="1300253"/>
    <lineage>
        <taxon>Bacteria</taxon>
        <taxon>Pseudomonadati</taxon>
        <taxon>Pseudomonadota</taxon>
        <taxon>Gammaproteobacteria</taxon>
        <taxon>Alteromonadales</taxon>
        <taxon>Alteromonadaceae</taxon>
        <taxon>Alteromonas/Salinimonas group</taxon>
        <taxon>Alteromonas</taxon>
    </lineage>
</organism>
<dbReference type="EMBL" id="CP004847">
    <property type="protein sequence ID" value="AGP79887.1"/>
    <property type="molecule type" value="Genomic_DNA"/>
</dbReference>
<gene>
    <name evidence="1" type="ORF">I633_22321</name>
</gene>
<keyword evidence="1" id="KW-0614">Plasmid</keyword>
<dbReference type="BioCyc" id="AMAC1300253:G12YX-3534-MONOMER"/>
<name>S5AIB6_9ALTE</name>
<geneLocation type="plasmid" evidence="1">
    <name>unnamed</name>
</geneLocation>
<dbReference type="KEGG" id="amh:I633_22321"/>
<dbReference type="PATRIC" id="fig|1300253.3.peg.4654"/>
<sequence>MTLNAGGIKQATQVLREFIVEEKVQAIQTRWRSFKYRKKNKKTTLQVSQASRKKMLDFVEDAEASGIDEAIDMLLTKKSYDFDLEIAKEKHGERIYDEDESYLNHLLAILTKRDRERIIREIQLSFLAGWSAAKRSRTKKLGANERAADNYINALGLKEPDDIEHLD</sequence>
<dbReference type="HOGENOM" id="CLU_1591150_0_0_6"/>
<dbReference type="Proteomes" id="UP000014909">
    <property type="component" value="Plasmid unnamed"/>
</dbReference>
<evidence type="ECO:0000313" key="1">
    <source>
        <dbReference type="EMBL" id="AGP79887.1"/>
    </source>
</evidence>
<dbReference type="AlphaFoldDB" id="S5AIB6"/>
<accession>S5AIB6</accession>
<evidence type="ECO:0000313" key="2">
    <source>
        <dbReference type="Proteomes" id="UP000014909"/>
    </source>
</evidence>
<protein>
    <submittedName>
        <fullName evidence="1">Uncharacterized protein</fullName>
    </submittedName>
</protein>
<proteinExistence type="predicted"/>